<comment type="caution">
    <text evidence="2">The sequence shown here is derived from an EMBL/GenBank/DDBJ whole genome shotgun (WGS) entry which is preliminary data.</text>
</comment>
<dbReference type="AlphaFoldDB" id="A0A2U2J6H3"/>
<reference evidence="2 3" key="1">
    <citation type="submission" date="2018-05" db="EMBL/GenBank/DDBJ databases">
        <title>Genome of Sphingosinicella humi QZX222.</title>
        <authorList>
            <person name="Qiao Z."/>
            <person name="Wang G."/>
        </authorList>
    </citation>
    <scope>NUCLEOTIDE SEQUENCE [LARGE SCALE GENOMIC DNA]</scope>
    <source>
        <strain evidence="2 3">QZX222</strain>
    </source>
</reference>
<dbReference type="EMBL" id="QFFF01000001">
    <property type="protein sequence ID" value="PWG03938.1"/>
    <property type="molecule type" value="Genomic_DNA"/>
</dbReference>
<dbReference type="Gene3D" id="1.20.120.520">
    <property type="entry name" value="nmb1532 protein domain like"/>
    <property type="match status" value="1"/>
</dbReference>
<proteinExistence type="predicted"/>
<protein>
    <recommendedName>
        <fullName evidence="1">Hemerythrin-like domain-containing protein</fullName>
    </recommendedName>
</protein>
<evidence type="ECO:0000313" key="3">
    <source>
        <dbReference type="Proteomes" id="UP000245916"/>
    </source>
</evidence>
<evidence type="ECO:0000313" key="2">
    <source>
        <dbReference type="EMBL" id="PWG03938.1"/>
    </source>
</evidence>
<dbReference type="RefSeq" id="WP_109272111.1">
    <property type="nucleotide sequence ID" value="NZ_QFFF01000001.1"/>
</dbReference>
<feature type="domain" description="Hemerythrin-like" evidence="1">
    <location>
        <begin position="8"/>
        <end position="135"/>
    </location>
</feature>
<evidence type="ECO:0000259" key="1">
    <source>
        <dbReference type="Pfam" id="PF01814"/>
    </source>
</evidence>
<dbReference type="OrthoDB" id="1494282at2"/>
<keyword evidence="3" id="KW-1185">Reference proteome</keyword>
<dbReference type="InterPro" id="IPR012312">
    <property type="entry name" value="Hemerythrin-like"/>
</dbReference>
<dbReference type="Proteomes" id="UP000245916">
    <property type="component" value="Unassembled WGS sequence"/>
</dbReference>
<dbReference type="Pfam" id="PF01814">
    <property type="entry name" value="Hemerythrin"/>
    <property type="match status" value="1"/>
</dbReference>
<name>A0A2U2J6H3_9SPHN</name>
<gene>
    <name evidence="2" type="ORF">DF286_09105</name>
</gene>
<organism evidence="2 3">
    <name type="scientific">Allosphingosinicella humi</name>
    <dbReference type="NCBI Taxonomy" id="2068657"/>
    <lineage>
        <taxon>Bacteria</taxon>
        <taxon>Pseudomonadati</taxon>
        <taxon>Pseudomonadota</taxon>
        <taxon>Alphaproteobacteria</taxon>
        <taxon>Sphingomonadales</taxon>
        <taxon>Sphingomonadaceae</taxon>
        <taxon>Allosphingosinicella</taxon>
    </lineage>
</organism>
<sequence>MINTPQSIAAEHRELHETLARATAEGGEMAAAAHELERALAPHFEREEQIATPPLGLLPALAQGEATAEMRAVLPMTDALEREMPQMLREHEAIRNALTRFRATAERNGREDYVRFADNLAAHAREEEEILYPAAILIGRYVAQTAPQQQ</sequence>
<accession>A0A2U2J6H3</accession>